<evidence type="ECO:0000259" key="1">
    <source>
        <dbReference type="Pfam" id="PF24758"/>
    </source>
</evidence>
<comment type="caution">
    <text evidence="2">The sequence shown here is derived from an EMBL/GenBank/DDBJ whole genome shotgun (WGS) entry which is preliminary data.</text>
</comment>
<proteinExistence type="predicted"/>
<feature type="domain" description="F-box/LRR-repeat protein 15/At3g58940/PEG3-like LRR" evidence="1">
    <location>
        <begin position="157"/>
        <end position="240"/>
    </location>
</feature>
<dbReference type="OrthoDB" id="27842at2759"/>
<gene>
    <name evidence="2" type="ORF">DLAC_04354</name>
</gene>
<dbReference type="AlphaFoldDB" id="A0A151ZJE3"/>
<keyword evidence="3" id="KW-1185">Reference proteome</keyword>
<protein>
    <recommendedName>
        <fullName evidence="1">F-box/LRR-repeat protein 15/At3g58940/PEG3-like LRR domain-containing protein</fullName>
    </recommendedName>
</protein>
<dbReference type="InParanoid" id="A0A151ZJE3"/>
<dbReference type="Pfam" id="PF24758">
    <property type="entry name" value="LRR_At5g56370"/>
    <property type="match status" value="1"/>
</dbReference>
<dbReference type="SUPFAM" id="SSF52047">
    <property type="entry name" value="RNI-like"/>
    <property type="match status" value="1"/>
</dbReference>
<accession>A0A151ZJE3</accession>
<dbReference type="InterPro" id="IPR032675">
    <property type="entry name" value="LRR_dom_sf"/>
</dbReference>
<dbReference type="InterPro" id="IPR055411">
    <property type="entry name" value="LRR_FXL15/At3g58940/PEG3-like"/>
</dbReference>
<dbReference type="Gene3D" id="3.80.10.10">
    <property type="entry name" value="Ribonuclease Inhibitor"/>
    <property type="match status" value="1"/>
</dbReference>
<organism evidence="2 3">
    <name type="scientific">Tieghemostelium lacteum</name>
    <name type="common">Slime mold</name>
    <name type="synonym">Dictyostelium lacteum</name>
    <dbReference type="NCBI Taxonomy" id="361077"/>
    <lineage>
        <taxon>Eukaryota</taxon>
        <taxon>Amoebozoa</taxon>
        <taxon>Evosea</taxon>
        <taxon>Eumycetozoa</taxon>
        <taxon>Dictyostelia</taxon>
        <taxon>Dictyosteliales</taxon>
        <taxon>Raperosteliaceae</taxon>
        <taxon>Tieghemostelium</taxon>
    </lineage>
</organism>
<evidence type="ECO:0000313" key="3">
    <source>
        <dbReference type="Proteomes" id="UP000076078"/>
    </source>
</evidence>
<name>A0A151ZJE3_TIELA</name>
<sequence length="560" mass="65149">MTTSTTLQTITLPNIIIKVILEYLLNRVVEFDYLIDFIHRYTLISKKWNEEIIGKLKVNNSLTTTSCNYELINKWNRLADRYKVDYEVQLEVYKKTIENSEIRDRVVSIRNSIGLFTKDDYNYYKNIRDISLKIKISIHEFEHDLPLLIDYSKRVNHELTLFSDFSYPKLSEKVSETFFNQSIFKSLSLSYFTISEMNHHNELSLLQQLNLFSVVVSVDSLSSILSRSPNLFKLVLNEIDIADGDYNIVLKLISNVSLKYQKLNHLLIHSNKYTVSYSSFVDLINTIKCQNVDFRIVIESPEQNQLVIDNTSIEKFRIILEQNYSKIDIFSIWKDKSNLRDIYLSTGVSIEDMNKLISLDTLHFHDDKMVSQVKIASLRELKTKTCPIHTIKIILQNNIGITKLDVFIMSAKKLAKILDSKSFPTLTSLVIKYVHPAERDINVDALLSLFQNNRNLQYISIQNCKSISLKNPQEFVMSILQVNSILISFIVHFNFTTNEDKIEDNIDFNLLDTIFSNNRTIQKLLLPSTISNDVNIIYSQKLINIFNKHSVIRTTNVDDK</sequence>
<dbReference type="EMBL" id="LODT01000022">
    <property type="protein sequence ID" value="KYQ94076.1"/>
    <property type="molecule type" value="Genomic_DNA"/>
</dbReference>
<dbReference type="Proteomes" id="UP000076078">
    <property type="component" value="Unassembled WGS sequence"/>
</dbReference>
<reference evidence="2 3" key="1">
    <citation type="submission" date="2015-12" db="EMBL/GenBank/DDBJ databases">
        <title>Dictyostelia acquired genes for synthesis and detection of signals that induce cell-type specialization by lateral gene transfer from prokaryotes.</title>
        <authorList>
            <person name="Gloeckner G."/>
            <person name="Schaap P."/>
        </authorList>
    </citation>
    <scope>NUCLEOTIDE SEQUENCE [LARGE SCALE GENOMIC DNA]</scope>
    <source>
        <strain evidence="2 3">TK</strain>
    </source>
</reference>
<evidence type="ECO:0000313" key="2">
    <source>
        <dbReference type="EMBL" id="KYQ94076.1"/>
    </source>
</evidence>